<protein>
    <recommendedName>
        <fullName evidence="11 12">DNA repair protein RadA</fullName>
    </recommendedName>
</protein>
<evidence type="ECO:0000256" key="2">
    <source>
        <dbReference type="ARBA" id="ARBA00022741"/>
    </source>
</evidence>
<dbReference type="PANTHER" id="PTHR32472:SF10">
    <property type="entry name" value="DNA REPAIR PROTEIN RADA-LIKE PROTEIN"/>
    <property type="match status" value="1"/>
</dbReference>
<evidence type="ECO:0000313" key="16">
    <source>
        <dbReference type="Proteomes" id="UP000294678"/>
    </source>
</evidence>
<dbReference type="GO" id="GO:0000725">
    <property type="term" value="P:recombinational repair"/>
    <property type="evidence" value="ECO:0007669"/>
    <property type="project" value="UniProtKB-UniRule"/>
</dbReference>
<evidence type="ECO:0000256" key="4">
    <source>
        <dbReference type="ARBA" id="ARBA00022771"/>
    </source>
</evidence>
<dbReference type="InterPro" id="IPR003593">
    <property type="entry name" value="AAA+_ATPase"/>
</dbReference>
<dbReference type="HAMAP" id="MF_01498">
    <property type="entry name" value="RadA_bact"/>
    <property type="match status" value="1"/>
</dbReference>
<keyword evidence="8 11" id="KW-0346">Stress response</keyword>
<comment type="similarity">
    <text evidence="11 13">Belongs to the RecA family. RadA subfamily.</text>
</comment>
<dbReference type="InterPro" id="IPR027417">
    <property type="entry name" value="P-loop_NTPase"/>
</dbReference>
<evidence type="ECO:0000256" key="5">
    <source>
        <dbReference type="ARBA" id="ARBA00022801"/>
    </source>
</evidence>
<keyword evidence="1 11" id="KW-0479">Metal-binding</keyword>
<dbReference type="CDD" id="cd01121">
    <property type="entry name" value="RadA_SMS_N"/>
    <property type="match status" value="1"/>
</dbReference>
<dbReference type="Gene3D" id="3.40.50.300">
    <property type="entry name" value="P-loop containing nucleotide triphosphate hydrolases"/>
    <property type="match status" value="1"/>
</dbReference>
<comment type="function">
    <text evidence="11">Plays a role in repairing double-strand DNA breaks, probably involving stabilizing or processing branched DNA or blocked replication forks.</text>
</comment>
<reference evidence="15 16" key="1">
    <citation type="submission" date="2019-03" db="EMBL/GenBank/DDBJ databases">
        <title>Genomic Encyclopedia of Type Strains, Phase IV (KMG-IV): sequencing the most valuable type-strain genomes for metagenomic binning, comparative biology and taxonomic classification.</title>
        <authorList>
            <person name="Goeker M."/>
        </authorList>
    </citation>
    <scope>NUCLEOTIDE SEQUENCE [LARGE SCALE GENOMIC DNA]</scope>
    <source>
        <strain evidence="15 16">DSM 100055</strain>
    </source>
</reference>
<dbReference type="GO" id="GO:0004176">
    <property type="term" value="F:ATP-dependent peptidase activity"/>
    <property type="evidence" value="ECO:0007669"/>
    <property type="project" value="InterPro"/>
</dbReference>
<dbReference type="Pfam" id="PF05362">
    <property type="entry name" value="Lon_C"/>
    <property type="match status" value="1"/>
</dbReference>
<proteinExistence type="inferred from homology"/>
<feature type="region of interest" description="Lon-protease-like" evidence="11">
    <location>
        <begin position="347"/>
        <end position="450"/>
    </location>
</feature>
<dbReference type="GO" id="GO:0004252">
    <property type="term" value="F:serine-type endopeptidase activity"/>
    <property type="evidence" value="ECO:0007669"/>
    <property type="project" value="InterPro"/>
</dbReference>
<dbReference type="GO" id="GO:0140664">
    <property type="term" value="F:ATP-dependent DNA damage sensor activity"/>
    <property type="evidence" value="ECO:0007669"/>
    <property type="project" value="InterPro"/>
</dbReference>
<evidence type="ECO:0000256" key="10">
    <source>
        <dbReference type="ARBA" id="ARBA00023204"/>
    </source>
</evidence>
<dbReference type="GO" id="GO:0005524">
    <property type="term" value="F:ATP binding"/>
    <property type="evidence" value="ECO:0007669"/>
    <property type="project" value="UniProtKB-UniRule"/>
</dbReference>
<dbReference type="InterPro" id="IPR020588">
    <property type="entry name" value="RecA_ATP-bd"/>
</dbReference>
<keyword evidence="3 11" id="KW-0227">DNA damage</keyword>
<dbReference type="GO" id="GO:0008270">
    <property type="term" value="F:zinc ion binding"/>
    <property type="evidence" value="ECO:0007669"/>
    <property type="project" value="UniProtKB-KW"/>
</dbReference>
<gene>
    <name evidence="11" type="primary">radA</name>
    <name evidence="15" type="ORF">EV215_0979</name>
</gene>
<dbReference type="AlphaFoldDB" id="A0AA46I5M3"/>
<dbReference type="SUPFAM" id="SSF54211">
    <property type="entry name" value="Ribosomal protein S5 domain 2-like"/>
    <property type="match status" value="1"/>
</dbReference>
<dbReference type="PANTHER" id="PTHR32472">
    <property type="entry name" value="DNA REPAIR PROTEIN RADA"/>
    <property type="match status" value="1"/>
</dbReference>
<keyword evidence="9 11" id="KW-0238">DNA-binding</keyword>
<evidence type="ECO:0000256" key="9">
    <source>
        <dbReference type="ARBA" id="ARBA00023125"/>
    </source>
</evidence>
<dbReference type="SUPFAM" id="SSF52540">
    <property type="entry name" value="P-loop containing nucleoside triphosphate hydrolases"/>
    <property type="match status" value="1"/>
</dbReference>
<keyword evidence="6 13" id="KW-0862">Zinc</keyword>
<keyword evidence="2 11" id="KW-0547">Nucleotide-binding</keyword>
<dbReference type="GO" id="GO:0005829">
    <property type="term" value="C:cytosol"/>
    <property type="evidence" value="ECO:0007669"/>
    <property type="project" value="TreeGrafter"/>
</dbReference>
<dbReference type="SMART" id="SM00382">
    <property type="entry name" value="AAA"/>
    <property type="match status" value="1"/>
</dbReference>
<feature type="domain" description="RecA family profile 1" evidence="14">
    <location>
        <begin position="63"/>
        <end position="211"/>
    </location>
</feature>
<name>A0AA46I5M3_9FUSO</name>
<evidence type="ECO:0000256" key="13">
    <source>
        <dbReference type="RuleBase" id="RU003555"/>
    </source>
</evidence>
<dbReference type="FunFam" id="3.40.50.300:FF:000050">
    <property type="entry name" value="DNA repair protein RadA"/>
    <property type="match status" value="1"/>
</dbReference>
<keyword evidence="7 11" id="KW-0067">ATP-binding</keyword>
<dbReference type="InterPro" id="IPR041166">
    <property type="entry name" value="Rubredoxin_2"/>
</dbReference>
<dbReference type="Proteomes" id="UP000294678">
    <property type="component" value="Unassembled WGS sequence"/>
</dbReference>
<dbReference type="NCBIfam" id="TIGR00416">
    <property type="entry name" value="sms"/>
    <property type="match status" value="1"/>
</dbReference>
<keyword evidence="16" id="KW-1185">Reference proteome</keyword>
<evidence type="ECO:0000256" key="8">
    <source>
        <dbReference type="ARBA" id="ARBA00023016"/>
    </source>
</evidence>
<dbReference type="PROSITE" id="PS50162">
    <property type="entry name" value="RECA_2"/>
    <property type="match status" value="1"/>
</dbReference>
<dbReference type="PRINTS" id="PR01874">
    <property type="entry name" value="DNAREPAIRADA"/>
</dbReference>
<dbReference type="Pfam" id="PF18073">
    <property type="entry name" value="Zn_ribbon_LapB"/>
    <property type="match status" value="1"/>
</dbReference>
<evidence type="ECO:0000256" key="3">
    <source>
        <dbReference type="ARBA" id="ARBA00022763"/>
    </source>
</evidence>
<feature type="short sequence motif" description="RadA KNRFG motif" evidence="11">
    <location>
        <begin position="248"/>
        <end position="252"/>
    </location>
</feature>
<dbReference type="Gene3D" id="3.30.230.10">
    <property type="match status" value="1"/>
</dbReference>
<evidence type="ECO:0000256" key="11">
    <source>
        <dbReference type="HAMAP-Rule" id="MF_01498"/>
    </source>
</evidence>
<dbReference type="GO" id="GO:0003684">
    <property type="term" value="F:damaged DNA binding"/>
    <property type="evidence" value="ECO:0007669"/>
    <property type="project" value="InterPro"/>
</dbReference>
<dbReference type="GO" id="GO:0006508">
    <property type="term" value="P:proteolysis"/>
    <property type="evidence" value="ECO:0007669"/>
    <property type="project" value="InterPro"/>
</dbReference>
<evidence type="ECO:0000256" key="7">
    <source>
        <dbReference type="ARBA" id="ARBA00022840"/>
    </source>
</evidence>
<keyword evidence="5" id="KW-0378">Hydrolase</keyword>
<dbReference type="Pfam" id="PF13481">
    <property type="entry name" value="AAA_25"/>
    <property type="match status" value="1"/>
</dbReference>
<evidence type="ECO:0000259" key="14">
    <source>
        <dbReference type="PROSITE" id="PS50162"/>
    </source>
</evidence>
<evidence type="ECO:0000256" key="6">
    <source>
        <dbReference type="ARBA" id="ARBA00022833"/>
    </source>
</evidence>
<organism evidence="15 16">
    <name type="scientific">Hypnocyclicus thermotrophus</name>
    <dbReference type="NCBI Taxonomy" id="1627895"/>
    <lineage>
        <taxon>Bacteria</taxon>
        <taxon>Fusobacteriati</taxon>
        <taxon>Fusobacteriota</taxon>
        <taxon>Fusobacteriia</taxon>
        <taxon>Fusobacteriales</taxon>
        <taxon>Fusobacteriaceae</taxon>
        <taxon>Hypnocyclicus</taxon>
    </lineage>
</organism>
<dbReference type="InterPro" id="IPR020568">
    <property type="entry name" value="Ribosomal_Su5_D2-typ_SF"/>
</dbReference>
<evidence type="ECO:0000313" key="15">
    <source>
        <dbReference type="EMBL" id="TDT70434.1"/>
    </source>
</evidence>
<comment type="caution">
    <text evidence="15">The sequence shown here is derived from an EMBL/GenBank/DDBJ whole genome shotgun (WGS) entry which is preliminary data.</text>
</comment>
<keyword evidence="10 11" id="KW-0234">DNA repair</keyword>
<dbReference type="InterPro" id="IPR008269">
    <property type="entry name" value="Lon_proteolytic"/>
</dbReference>
<keyword evidence="4 13" id="KW-0863">Zinc-finger</keyword>
<sequence>MAKNKIRYICEECGYESSKWLGKCPNCENWNTFKEENELSFSKSNNKTKNISAVKLDEIETMSNYRYTTTLKEFDRVLGGGLVKGEVVLLTGSPGIGKSTLLLQSSKEYCKYGKILYLSGEESVNQIKFRANRLHVNENNLYLLNETEIESILEFIKKEKPNVVIIDSIQTIYSNTIDSIPGTITQIRECTLKIVEIAKKMEISFFIVGHVTKDGKVAGPKLLEHMVDAVLNFEGEEGNYYRILRGIKNRFGSTNEIGIFNMEEDGISEIKNPSEFFLSERDEKNIGSIVVPILEGSKIFLLEVQSLLINSEFGIPRRIVQGFDKNRVQILSAVIEKKLSLNLANKDIFINIPGGISIKDTSADLAVVMSIFSAFKDIEISQKIAAIGELGLRGEIRKVAFIEKRLIELYKLGFKGVYVPESNRKDLENKNINLKIIYLKNLNDLLERMR</sequence>
<dbReference type="EMBL" id="SOBG01000004">
    <property type="protein sequence ID" value="TDT70434.1"/>
    <property type="molecule type" value="Genomic_DNA"/>
</dbReference>
<dbReference type="InterPro" id="IPR014721">
    <property type="entry name" value="Ribsml_uS5_D2-typ_fold_subgr"/>
</dbReference>
<accession>A0AA46I5M3</accession>
<evidence type="ECO:0000256" key="12">
    <source>
        <dbReference type="NCBIfam" id="TIGR00416"/>
    </source>
</evidence>
<comment type="function">
    <text evidence="13">DNA-dependent ATPase involved in processing of recombination intermediates, plays a role in repairing DNA breaks. Stimulates the branch migration of RecA-mediated strand transfer reactions, allowing the 3' invading strand to extend heteroduplex DNA faster. Binds ssDNA in the presence of ADP but not other nucleotides, has ATPase activity that is stimulated by ssDNA and various branched DNA structures, but inhibited by SSB. Does not have RecA's homology-searching function.</text>
</comment>
<dbReference type="InterPro" id="IPR004504">
    <property type="entry name" value="DNA_repair_RadA"/>
</dbReference>
<feature type="binding site" evidence="11">
    <location>
        <begin position="92"/>
        <end position="99"/>
    </location>
    <ligand>
        <name>ATP</name>
        <dbReference type="ChEBI" id="CHEBI:30616"/>
    </ligand>
</feature>
<comment type="domain">
    <text evidence="11">The middle region has homology to RecA with ATPase motifs including the RadA KNRFG motif, while the C-terminus is homologous to Lon protease.</text>
</comment>
<evidence type="ECO:0000256" key="1">
    <source>
        <dbReference type="ARBA" id="ARBA00022723"/>
    </source>
</evidence>
<dbReference type="RefSeq" id="WP_134112873.1">
    <property type="nucleotide sequence ID" value="NZ_SOBG01000004.1"/>
</dbReference>